<dbReference type="PIRSF" id="PIRSF000157">
    <property type="entry name" value="Oxoglu_dh_E1"/>
    <property type="match status" value="1"/>
</dbReference>
<evidence type="ECO:0000256" key="2">
    <source>
        <dbReference type="ARBA" id="ARBA00006936"/>
    </source>
</evidence>
<keyword evidence="3" id="KW-0560">Oxidoreductase</keyword>
<dbReference type="AlphaFoldDB" id="A0A8H7R8G2"/>
<proteinExistence type="inferred from homology"/>
<evidence type="ECO:0000259" key="5">
    <source>
        <dbReference type="SMART" id="SM00861"/>
    </source>
</evidence>
<dbReference type="Gene3D" id="3.40.50.970">
    <property type="match status" value="1"/>
</dbReference>
<gene>
    <name evidence="6" type="ORF">INT47_003737</name>
</gene>
<dbReference type="GO" id="GO:0030976">
    <property type="term" value="F:thiamine pyrophosphate binding"/>
    <property type="evidence" value="ECO:0007669"/>
    <property type="project" value="InterPro"/>
</dbReference>
<keyword evidence="4" id="KW-0786">Thiamine pyrophosphate</keyword>
<dbReference type="PANTHER" id="PTHR23152:SF4">
    <property type="entry name" value="2-OXOADIPATE DEHYDROGENASE COMPLEX COMPONENT E1"/>
    <property type="match status" value="1"/>
</dbReference>
<comment type="caution">
    <text evidence="6">The sequence shown here is derived from an EMBL/GenBank/DDBJ whole genome shotgun (WGS) entry which is preliminary data.</text>
</comment>
<dbReference type="InterPro" id="IPR011603">
    <property type="entry name" value="2oxoglutarate_DH_E1"/>
</dbReference>
<dbReference type="SMART" id="SM00861">
    <property type="entry name" value="Transket_pyr"/>
    <property type="match status" value="1"/>
</dbReference>
<sequence length="930" mass="105222">MFRLANTSRLIVRGRKSTVLTSKRVYHDDGVYGYRVAKEYTLPDYTSQELANRMKHGSLLRMVQAYRTHGHEGAHLDPLNIMKRKQVLALKPERYGLGEKDHYNLAGILHVNEQEDKEADFKTVMDHLQSVYCGKIAYEFMHLPSASERRWWYHAVESWEKPQLSSSRKKHLHEILSRSEVFDQFLGKKFPNLKRYGLEGAESMMVALDRLFELSAKNGVQDIVIGMPHRGRLNLLCDLLEYPYAGLFHKMKGHSELPDGTFASGDVISHLVNNPDLTYDGKKVHVSLLSNPSHLEAINPVAMGKARAKQTALLASSEDTCNLGDRVMCVQIHGDAAFAGQGVVMESLGMSNLAHYSSGGSVHIVVNNQLGYTTPAQNARSSAYCSDIGKMINVPVVHVNGDFPEDVSRALDMVFEYRNKFRKDIILDLMCYRRWGHNELDEPAFTQPVMYNNIRHRTSVPTLYEEKLLAEKTFGSEEEVRAIREEHLTRLEAGLKEAESFVPDARMHLQGRWKGMQHITTGKETEIPDTGLAMDLLKDIGKLSVTAPAGVKVHPRLQKYHIDQRQKKLEAGQSIDWATAEALAFGSLIKGGYDVRISGQDVGRGTFSQRHAMFVCQDTERAVIPLNHMEEDQEHFLEVANSPLSEFAVLGFEYGMSMEDPRRLVLWEAQFGDFFNGAQITIDTFLSSGEEKWLRQSGLVMLLPHGQDGAGPEHSSSRVERFLQMSNDSFQMNKKDDRPPNWHIVNCTTPAQYFHVLRRQMLRSYRKPLIVIAPKSLLKSPVAVSGLEEMAGGTHFQPVLGDASIEDTSKVEKVVFLSGKFYYDLVKEREARGLKDRMALIRIEELSPFPKEEIEREISKYSKDAQFVWCQEEPQNAGAYAFMAPRLAQLLPDKKEIEYVGRGPLSAPAEGISSVFKKQSSDLLKKIMQF</sequence>
<dbReference type="Proteomes" id="UP000603453">
    <property type="component" value="Unassembled WGS sequence"/>
</dbReference>
<accession>A0A8H7R8G2</accession>
<dbReference type="PANTHER" id="PTHR23152">
    <property type="entry name" value="2-OXOGLUTARATE DEHYDROGENASE"/>
    <property type="match status" value="1"/>
</dbReference>
<dbReference type="Pfam" id="PF02779">
    <property type="entry name" value="Transket_pyr"/>
    <property type="match status" value="1"/>
</dbReference>
<dbReference type="InterPro" id="IPR029061">
    <property type="entry name" value="THDP-binding"/>
</dbReference>
<dbReference type="NCBIfam" id="NF008907">
    <property type="entry name" value="PRK12270.1"/>
    <property type="match status" value="1"/>
</dbReference>
<dbReference type="Pfam" id="PF00676">
    <property type="entry name" value="E1_dh"/>
    <property type="match status" value="1"/>
</dbReference>
<dbReference type="SUPFAM" id="SSF52518">
    <property type="entry name" value="Thiamin diphosphate-binding fold (THDP-binding)"/>
    <property type="match status" value="2"/>
</dbReference>
<comment type="similarity">
    <text evidence="2">Belongs to the alpha-ketoglutarate dehydrogenase family.</text>
</comment>
<name>A0A8H7R8G2_9FUNG</name>
<evidence type="ECO:0000313" key="7">
    <source>
        <dbReference type="Proteomes" id="UP000603453"/>
    </source>
</evidence>
<dbReference type="OrthoDB" id="413077at2759"/>
<comment type="cofactor">
    <cofactor evidence="1">
        <name>thiamine diphosphate</name>
        <dbReference type="ChEBI" id="CHEBI:58937"/>
    </cofactor>
</comment>
<evidence type="ECO:0000313" key="6">
    <source>
        <dbReference type="EMBL" id="KAG2206088.1"/>
    </source>
</evidence>
<dbReference type="GO" id="GO:0016624">
    <property type="term" value="F:oxidoreductase activity, acting on the aldehyde or oxo group of donors, disulfide as acceptor"/>
    <property type="evidence" value="ECO:0007669"/>
    <property type="project" value="InterPro"/>
</dbReference>
<dbReference type="Gene3D" id="1.10.287.1150">
    <property type="entry name" value="TPP helical domain"/>
    <property type="match status" value="1"/>
</dbReference>
<reference evidence="6" key="1">
    <citation type="submission" date="2020-12" db="EMBL/GenBank/DDBJ databases">
        <title>Metabolic potential, ecology and presence of endohyphal bacteria is reflected in genomic diversity of Mucoromycotina.</title>
        <authorList>
            <person name="Muszewska A."/>
            <person name="Okrasinska A."/>
            <person name="Steczkiewicz K."/>
            <person name="Drgas O."/>
            <person name="Orlowska M."/>
            <person name="Perlinska-Lenart U."/>
            <person name="Aleksandrzak-Piekarczyk T."/>
            <person name="Szatraj K."/>
            <person name="Zielenkiewicz U."/>
            <person name="Pilsyk S."/>
            <person name="Malc E."/>
            <person name="Mieczkowski P."/>
            <person name="Kruszewska J.S."/>
            <person name="Biernat P."/>
            <person name="Pawlowska J."/>
        </authorList>
    </citation>
    <scope>NUCLEOTIDE SEQUENCE</scope>
    <source>
        <strain evidence="6">WA0000017839</strain>
    </source>
</reference>
<organism evidence="6 7">
    <name type="scientific">Mucor saturninus</name>
    <dbReference type="NCBI Taxonomy" id="64648"/>
    <lineage>
        <taxon>Eukaryota</taxon>
        <taxon>Fungi</taxon>
        <taxon>Fungi incertae sedis</taxon>
        <taxon>Mucoromycota</taxon>
        <taxon>Mucoromycotina</taxon>
        <taxon>Mucoromycetes</taxon>
        <taxon>Mucorales</taxon>
        <taxon>Mucorineae</taxon>
        <taxon>Mucoraceae</taxon>
        <taxon>Mucor</taxon>
    </lineage>
</organism>
<dbReference type="Gene3D" id="3.40.50.12470">
    <property type="match status" value="1"/>
</dbReference>
<keyword evidence="7" id="KW-1185">Reference proteome</keyword>
<dbReference type="CDD" id="cd02016">
    <property type="entry name" value="TPP_E1_OGDC_like"/>
    <property type="match status" value="1"/>
</dbReference>
<dbReference type="InterPro" id="IPR031717">
    <property type="entry name" value="ODO-1/KGD_C"/>
</dbReference>
<evidence type="ECO:0000256" key="4">
    <source>
        <dbReference type="ARBA" id="ARBA00023052"/>
    </source>
</evidence>
<dbReference type="EMBL" id="JAEPRD010000032">
    <property type="protein sequence ID" value="KAG2206088.1"/>
    <property type="molecule type" value="Genomic_DNA"/>
</dbReference>
<dbReference type="Pfam" id="PF16870">
    <property type="entry name" value="OxoGdeHyase_C"/>
    <property type="match status" value="1"/>
</dbReference>
<dbReference type="InterPro" id="IPR005475">
    <property type="entry name" value="Transketolase-like_Pyr-bd"/>
</dbReference>
<protein>
    <recommendedName>
        <fullName evidence="5">Transketolase-like pyrimidine-binding domain-containing protein</fullName>
    </recommendedName>
</protein>
<dbReference type="InterPro" id="IPR042179">
    <property type="entry name" value="KGD_C_sf"/>
</dbReference>
<dbReference type="Gene3D" id="3.40.50.11610">
    <property type="entry name" value="Multifunctional 2-oxoglutarate metabolism enzyme, C-terminal domain"/>
    <property type="match status" value="1"/>
</dbReference>
<dbReference type="NCBIfam" id="TIGR00239">
    <property type="entry name" value="2oxo_dh_E1"/>
    <property type="match status" value="1"/>
</dbReference>
<dbReference type="GO" id="GO:0006091">
    <property type="term" value="P:generation of precursor metabolites and energy"/>
    <property type="evidence" value="ECO:0007669"/>
    <property type="project" value="UniProtKB-ARBA"/>
</dbReference>
<dbReference type="InterPro" id="IPR001017">
    <property type="entry name" value="DH_E1"/>
</dbReference>
<feature type="domain" description="Transketolase-like pyrimidine-binding" evidence="5">
    <location>
        <begin position="575"/>
        <end position="780"/>
    </location>
</feature>
<evidence type="ECO:0000256" key="1">
    <source>
        <dbReference type="ARBA" id="ARBA00001964"/>
    </source>
</evidence>
<dbReference type="NCBIfam" id="NF006914">
    <property type="entry name" value="PRK09404.1"/>
    <property type="match status" value="1"/>
</dbReference>
<evidence type="ECO:0000256" key="3">
    <source>
        <dbReference type="ARBA" id="ARBA00023002"/>
    </source>
</evidence>